<evidence type="ECO:0000313" key="3">
    <source>
        <dbReference type="Proteomes" id="UP000009168"/>
    </source>
</evidence>
<gene>
    <name evidence="2" type="ORF">TTHERM_00467640</name>
</gene>
<dbReference type="Pfam" id="PF12796">
    <property type="entry name" value="Ank_2"/>
    <property type="match status" value="1"/>
</dbReference>
<dbReference type="InterPro" id="IPR036770">
    <property type="entry name" value="Ankyrin_rpt-contain_sf"/>
</dbReference>
<dbReference type="EMBL" id="GG662441">
    <property type="protein sequence ID" value="EAS04815.1"/>
    <property type="molecule type" value="Genomic_DNA"/>
</dbReference>
<keyword evidence="3" id="KW-1185">Reference proteome</keyword>
<feature type="region of interest" description="Disordered" evidence="1">
    <location>
        <begin position="285"/>
        <end position="359"/>
    </location>
</feature>
<evidence type="ECO:0000256" key="1">
    <source>
        <dbReference type="SAM" id="MobiDB-lite"/>
    </source>
</evidence>
<organism evidence="2 3">
    <name type="scientific">Tetrahymena thermophila (strain SB210)</name>
    <dbReference type="NCBI Taxonomy" id="312017"/>
    <lineage>
        <taxon>Eukaryota</taxon>
        <taxon>Sar</taxon>
        <taxon>Alveolata</taxon>
        <taxon>Ciliophora</taxon>
        <taxon>Intramacronucleata</taxon>
        <taxon>Oligohymenophorea</taxon>
        <taxon>Hymenostomatida</taxon>
        <taxon>Tetrahymenina</taxon>
        <taxon>Tetrahymenidae</taxon>
        <taxon>Tetrahymena</taxon>
    </lineage>
</organism>
<proteinExistence type="predicted"/>
<sequence length="359" mass="42116">MSGDQLPTLKRRAYKDQVFCWIESGETEKVIKFIDAYEHHAKQFVTMNSWSIPMFACRYGNLQLLEFLHKKKLIYEGNYQYTLVHAACFGNEIEVLKYLLDVLKKDPVPMNEQQPPLKICFRAENQSLAELLISRGAYFQYGSFCHNVRLETVMPQNPQQQPQHKYKTIQRDPKNNEIVEIEVPASLVFQSTSIPKDSNMLPFLRFSRIRNFIYVRRVYENQTVPFNDEKKKENFYSFAKIAFENPMRRERILEYLIGNKEVRDNGGQQQPQLTNVSNQVPPVAYNKPVQYQNPPNQNPQQMMPNQNYNQQVPLQGAPHNYQNQGQPQNPNYQPVQQHPQQNNQVPPQFNNAQNHPNPN</sequence>
<dbReference type="KEGG" id="tet:TTHERM_00467640"/>
<dbReference type="AlphaFoldDB" id="I7LXK4"/>
<name>I7LXK4_TETTS</name>
<feature type="compositionally biased region" description="Low complexity" evidence="1">
    <location>
        <begin position="288"/>
        <end position="359"/>
    </location>
</feature>
<dbReference type="GeneID" id="7830461"/>
<reference evidence="3" key="1">
    <citation type="journal article" date="2006" name="PLoS Biol.">
        <title>Macronuclear genome sequence of the ciliate Tetrahymena thermophila, a model eukaryote.</title>
        <authorList>
            <person name="Eisen J.A."/>
            <person name="Coyne R.S."/>
            <person name="Wu M."/>
            <person name="Wu D."/>
            <person name="Thiagarajan M."/>
            <person name="Wortman J.R."/>
            <person name="Badger J.H."/>
            <person name="Ren Q."/>
            <person name="Amedeo P."/>
            <person name="Jones K.M."/>
            <person name="Tallon L.J."/>
            <person name="Delcher A.L."/>
            <person name="Salzberg S.L."/>
            <person name="Silva J.C."/>
            <person name="Haas B.J."/>
            <person name="Majoros W.H."/>
            <person name="Farzad M."/>
            <person name="Carlton J.M."/>
            <person name="Smith R.K. Jr."/>
            <person name="Garg J."/>
            <person name="Pearlman R.E."/>
            <person name="Karrer K.M."/>
            <person name="Sun L."/>
            <person name="Manning G."/>
            <person name="Elde N.C."/>
            <person name="Turkewitz A.P."/>
            <person name="Asai D.J."/>
            <person name="Wilkes D.E."/>
            <person name="Wang Y."/>
            <person name="Cai H."/>
            <person name="Collins K."/>
            <person name="Stewart B.A."/>
            <person name="Lee S.R."/>
            <person name="Wilamowska K."/>
            <person name="Weinberg Z."/>
            <person name="Ruzzo W.L."/>
            <person name="Wloga D."/>
            <person name="Gaertig J."/>
            <person name="Frankel J."/>
            <person name="Tsao C.-C."/>
            <person name="Gorovsky M.A."/>
            <person name="Keeling P.J."/>
            <person name="Waller R.F."/>
            <person name="Patron N.J."/>
            <person name="Cherry J.M."/>
            <person name="Stover N.A."/>
            <person name="Krieger C.J."/>
            <person name="del Toro C."/>
            <person name="Ryder H.F."/>
            <person name="Williamson S.C."/>
            <person name="Barbeau R.A."/>
            <person name="Hamilton E.P."/>
            <person name="Orias E."/>
        </authorList>
    </citation>
    <scope>NUCLEOTIDE SEQUENCE [LARGE SCALE GENOMIC DNA]</scope>
    <source>
        <strain evidence="3">SB210</strain>
    </source>
</reference>
<dbReference type="InParanoid" id="I7LXK4"/>
<dbReference type="InterPro" id="IPR002110">
    <property type="entry name" value="Ankyrin_rpt"/>
</dbReference>
<evidence type="ECO:0000313" key="2">
    <source>
        <dbReference type="EMBL" id="EAS04815.1"/>
    </source>
</evidence>
<dbReference type="HOGENOM" id="CLU_772723_0_0_1"/>
<protein>
    <submittedName>
        <fullName evidence="2">Ankyrin repeat protein</fullName>
    </submittedName>
</protein>
<accession>I7LXK4</accession>
<dbReference type="RefSeq" id="XP_001025060.1">
    <property type="nucleotide sequence ID" value="XM_001025060.1"/>
</dbReference>
<dbReference type="eggNOG" id="ENOG502T1Z3">
    <property type="taxonomic scope" value="Eukaryota"/>
</dbReference>
<dbReference type="SUPFAM" id="SSF48403">
    <property type="entry name" value="Ankyrin repeat"/>
    <property type="match status" value="1"/>
</dbReference>
<dbReference type="Proteomes" id="UP000009168">
    <property type="component" value="Unassembled WGS sequence"/>
</dbReference>
<dbReference type="Gene3D" id="1.25.40.20">
    <property type="entry name" value="Ankyrin repeat-containing domain"/>
    <property type="match status" value="1"/>
</dbReference>